<dbReference type="EMBL" id="QFXC01000014">
    <property type="protein sequence ID" value="RDH80684.1"/>
    <property type="molecule type" value="Genomic_DNA"/>
</dbReference>
<keyword evidence="1" id="KW-1133">Transmembrane helix</keyword>
<protein>
    <submittedName>
        <fullName evidence="2">Uncharacterized protein</fullName>
    </submittedName>
</protein>
<dbReference type="Proteomes" id="UP000254266">
    <property type="component" value="Unassembled WGS sequence"/>
</dbReference>
<feature type="transmembrane region" description="Helical" evidence="1">
    <location>
        <begin position="54"/>
        <end position="83"/>
    </location>
</feature>
<accession>A0A370D8H8</accession>
<evidence type="ECO:0000256" key="1">
    <source>
        <dbReference type="SAM" id="Phobius"/>
    </source>
</evidence>
<feature type="transmembrane region" description="Helical" evidence="1">
    <location>
        <begin position="20"/>
        <end position="48"/>
    </location>
</feature>
<keyword evidence="1" id="KW-0812">Transmembrane</keyword>
<evidence type="ECO:0000313" key="2">
    <source>
        <dbReference type="EMBL" id="RDH80684.1"/>
    </source>
</evidence>
<gene>
    <name evidence="2" type="ORF">DIZ80_16785</name>
</gene>
<keyword evidence="3" id="KW-1185">Reference proteome</keyword>
<comment type="caution">
    <text evidence="2">The sequence shown here is derived from an EMBL/GenBank/DDBJ whole genome shotgun (WGS) entry which is preliminary data.</text>
</comment>
<dbReference type="AlphaFoldDB" id="A0A370D8H8"/>
<keyword evidence="1" id="KW-0472">Membrane</keyword>
<organism evidence="2 3">
    <name type="scientific">endosymbiont of Galathealinum brachiosum</name>
    <dbReference type="NCBI Taxonomy" id="2200906"/>
    <lineage>
        <taxon>Bacteria</taxon>
        <taxon>Pseudomonadati</taxon>
        <taxon>Pseudomonadota</taxon>
        <taxon>Gammaproteobacteria</taxon>
        <taxon>sulfur-oxidizing symbionts</taxon>
    </lineage>
</organism>
<proteinExistence type="predicted"/>
<name>A0A370D8H8_9GAMM</name>
<sequence>MPTRILINSEEVTNPFLKSILILGAIVITALVSSIVIFILLPIIGVVVTLSVGFIIIFLVASVLSVVALSVTVVLFAWLFGIAEFRFENIHKRNM</sequence>
<reference evidence="2 3" key="1">
    <citation type="journal article" date="2018" name="ISME J.">
        <title>Endosymbiont genomes yield clues of tubeworm success.</title>
        <authorList>
            <person name="Li Y."/>
            <person name="Liles M.R."/>
            <person name="Halanych K.M."/>
        </authorList>
    </citation>
    <scope>NUCLEOTIDE SEQUENCE [LARGE SCALE GENOMIC DNA]</scope>
    <source>
        <strain evidence="2">A1464</strain>
    </source>
</reference>
<evidence type="ECO:0000313" key="3">
    <source>
        <dbReference type="Proteomes" id="UP000254266"/>
    </source>
</evidence>